<dbReference type="RefSeq" id="WP_059434177.1">
    <property type="nucleotide sequence ID" value="NZ_CP040464.1"/>
</dbReference>
<accession>A0A9W5ASI2</accession>
<organism evidence="1 2">
    <name type="scientific">Campylobacter hyointestinalis subsp. hyointestinalis</name>
    <dbReference type="NCBI Taxonomy" id="91352"/>
    <lineage>
        <taxon>Bacteria</taxon>
        <taxon>Pseudomonadati</taxon>
        <taxon>Campylobacterota</taxon>
        <taxon>Epsilonproteobacteria</taxon>
        <taxon>Campylobacterales</taxon>
        <taxon>Campylobacteraceae</taxon>
        <taxon>Campylobacter</taxon>
    </lineage>
</organism>
<dbReference type="EMBL" id="FAVC01000002">
    <property type="protein sequence ID" value="CUU84525.1"/>
    <property type="molecule type" value="Genomic_DNA"/>
</dbReference>
<evidence type="ECO:0000313" key="1">
    <source>
        <dbReference type="EMBL" id="CUU84525.1"/>
    </source>
</evidence>
<comment type="caution">
    <text evidence="1">The sequence shown here is derived from an EMBL/GenBank/DDBJ whole genome shotgun (WGS) entry which is preliminary data.</text>
</comment>
<gene>
    <name evidence="1" type="ORF">ERS739223_01124</name>
</gene>
<name>A0A9W5ASI2_CAMHY</name>
<reference evidence="1 2" key="1">
    <citation type="submission" date="2015-11" db="EMBL/GenBank/DDBJ databases">
        <authorList>
            <consortium name="Pathogen Informatics"/>
        </authorList>
    </citation>
    <scope>NUCLEOTIDE SEQUENCE [LARGE SCALE GENOMIC DNA]</scope>
    <source>
        <strain evidence="1 2">007A-0283</strain>
    </source>
</reference>
<evidence type="ECO:0000313" key="2">
    <source>
        <dbReference type="Proteomes" id="UP000052245"/>
    </source>
</evidence>
<dbReference type="Proteomes" id="UP000052245">
    <property type="component" value="Unassembled WGS sequence"/>
</dbReference>
<sequence>MTLTNKQKVTFSIDSEVIAILKELQTTYSFKSISAVVDEAVKSYKRQKKLERWKNGYDIAQNDSQILSNELDLAESGDLVYYDK</sequence>
<protein>
    <submittedName>
        <fullName evidence="1">Uncharacterized protein</fullName>
    </submittedName>
</protein>
<proteinExistence type="predicted"/>
<dbReference type="AlphaFoldDB" id="A0A9W5ASI2"/>